<gene>
    <name evidence="1" type="primary">g805</name>
    <name evidence="1" type="ORF">VP750_LOCUS705</name>
</gene>
<dbReference type="EMBL" id="CAXHTA020000002">
    <property type="protein sequence ID" value="CAL5219046.1"/>
    <property type="molecule type" value="Genomic_DNA"/>
</dbReference>
<dbReference type="PANTHER" id="PTHR34213">
    <property type="entry name" value="NUCLEAR TRANSPORT FACTOR 2 (NTF2) FAMILY PROTEIN"/>
    <property type="match status" value="1"/>
</dbReference>
<evidence type="ECO:0000313" key="2">
    <source>
        <dbReference type="Proteomes" id="UP001497392"/>
    </source>
</evidence>
<reference evidence="1 2" key="1">
    <citation type="submission" date="2024-06" db="EMBL/GenBank/DDBJ databases">
        <authorList>
            <person name="Kraege A."/>
            <person name="Thomma B."/>
        </authorList>
    </citation>
    <scope>NUCLEOTIDE SEQUENCE [LARGE SCALE GENOMIC DNA]</scope>
</reference>
<accession>A0ABP1FGR0</accession>
<sequence>MSAAAASSAGECANPQGPVPEKIQNLASEILKVYTTRSAEEQSAIVNKYYREDARFVDPLMDVGTPREINLAFFSLIKLFDSIDAQKKSLTWNEKPELPSHLQAAGLQQVVLNNQQVYHRSKTTIDLDVNTYLTIDPKTGLIVRHEDKWLNKGFKVPTFMKRGTGVMSSAMFKLFGWGKEVDKAAPPQATQK</sequence>
<organism evidence="1 2">
    <name type="scientific">Coccomyxa viridis</name>
    <dbReference type="NCBI Taxonomy" id="1274662"/>
    <lineage>
        <taxon>Eukaryota</taxon>
        <taxon>Viridiplantae</taxon>
        <taxon>Chlorophyta</taxon>
        <taxon>core chlorophytes</taxon>
        <taxon>Trebouxiophyceae</taxon>
        <taxon>Trebouxiophyceae incertae sedis</taxon>
        <taxon>Coccomyxaceae</taxon>
        <taxon>Coccomyxa</taxon>
    </lineage>
</organism>
<protein>
    <submittedName>
        <fullName evidence="1">G805 protein</fullName>
    </submittedName>
</protein>
<name>A0ABP1FGR0_9CHLO</name>
<evidence type="ECO:0000313" key="1">
    <source>
        <dbReference type="EMBL" id="CAL5219046.1"/>
    </source>
</evidence>
<dbReference type="PANTHER" id="PTHR34213:SF2">
    <property type="entry name" value="NUCLEAR TRANSPORT FACTOR 2 (NTF2) FAMILY PROTEIN"/>
    <property type="match status" value="1"/>
</dbReference>
<proteinExistence type="predicted"/>
<comment type="caution">
    <text evidence="1">The sequence shown here is derived from an EMBL/GenBank/DDBJ whole genome shotgun (WGS) entry which is preliminary data.</text>
</comment>
<dbReference type="Proteomes" id="UP001497392">
    <property type="component" value="Unassembled WGS sequence"/>
</dbReference>
<keyword evidence="2" id="KW-1185">Reference proteome</keyword>